<keyword evidence="2" id="KW-0560">Oxidoreductase</keyword>
<dbReference type="InterPro" id="IPR036291">
    <property type="entry name" value="NAD(P)-bd_dom_sf"/>
</dbReference>
<protein>
    <submittedName>
        <fullName evidence="4">Predicted dehydrogenases and related proteins</fullName>
    </submittedName>
</protein>
<gene>
    <name evidence="4" type="ORF">ES1_00300</name>
</gene>
<evidence type="ECO:0000259" key="3">
    <source>
        <dbReference type="Pfam" id="PF01408"/>
    </source>
</evidence>
<dbReference type="PATRIC" id="fig|717961.3.peg.474"/>
<dbReference type="KEGG" id="esr:ES1_00300"/>
<dbReference type="PANTHER" id="PTHR22604">
    <property type="entry name" value="OXIDOREDUCTASES"/>
    <property type="match status" value="1"/>
</dbReference>
<dbReference type="SUPFAM" id="SSF51735">
    <property type="entry name" value="NAD(P)-binding Rossmann-fold domains"/>
    <property type="match status" value="1"/>
</dbReference>
<evidence type="ECO:0000256" key="2">
    <source>
        <dbReference type="ARBA" id="ARBA00023002"/>
    </source>
</evidence>
<evidence type="ECO:0000313" key="5">
    <source>
        <dbReference type="Proteomes" id="UP000007050"/>
    </source>
</evidence>
<dbReference type="PANTHER" id="PTHR22604:SF105">
    <property type="entry name" value="TRANS-1,2-DIHYDROBENZENE-1,2-DIOL DEHYDROGENASE"/>
    <property type="match status" value="1"/>
</dbReference>
<reference evidence="4 5" key="2">
    <citation type="submission" date="2010-03" db="EMBL/GenBank/DDBJ databases">
        <authorList>
            <person name="Pajon A."/>
        </authorList>
    </citation>
    <scope>NUCLEOTIDE SEQUENCE [LARGE SCALE GENOMIC DNA]</scope>
    <source>
        <strain evidence="4 5">V10Sc8a</strain>
    </source>
</reference>
<dbReference type="InterPro" id="IPR050984">
    <property type="entry name" value="Gfo/Idh/MocA_domain"/>
</dbReference>
<dbReference type="AlphaFoldDB" id="D4MHM1"/>
<name>D4MHM1_9FIRM</name>
<dbReference type="Proteomes" id="UP000007050">
    <property type="component" value="Chromosome"/>
</dbReference>
<dbReference type="GO" id="GO:0016491">
    <property type="term" value="F:oxidoreductase activity"/>
    <property type="evidence" value="ECO:0007669"/>
    <property type="project" value="UniProtKB-KW"/>
</dbReference>
<organism evidence="4 5">
    <name type="scientific">[Eubacterium] siraeum V10Sc8a</name>
    <dbReference type="NCBI Taxonomy" id="717961"/>
    <lineage>
        <taxon>Bacteria</taxon>
        <taxon>Bacillati</taxon>
        <taxon>Bacillota</taxon>
        <taxon>Clostridia</taxon>
        <taxon>Eubacteriales</taxon>
        <taxon>Oscillospiraceae</taxon>
        <taxon>Oscillospiraceae incertae sedis</taxon>
    </lineage>
</organism>
<sequence>MKNYNRAVLGTGVIANETAAAMLKNGRNLFAVGNRTHGKAVAFAEKYNIGKVYDSYDEMFSDPDVDIIYITTPHNTHYGFIRSILRKTTTGRYLARV</sequence>
<accession>D4MHM1</accession>
<comment type="similarity">
    <text evidence="1">Belongs to the Gfo/Idh/MocA family.</text>
</comment>
<dbReference type="InterPro" id="IPR000683">
    <property type="entry name" value="Gfo/Idh/MocA-like_OxRdtase_N"/>
</dbReference>
<dbReference type="EMBL" id="FP929059">
    <property type="protein sequence ID" value="CBL33254.1"/>
    <property type="molecule type" value="Genomic_DNA"/>
</dbReference>
<dbReference type="Gene3D" id="3.40.50.720">
    <property type="entry name" value="NAD(P)-binding Rossmann-like Domain"/>
    <property type="match status" value="1"/>
</dbReference>
<evidence type="ECO:0000256" key="1">
    <source>
        <dbReference type="ARBA" id="ARBA00010928"/>
    </source>
</evidence>
<feature type="domain" description="Gfo/Idh/MocA-like oxidoreductase N-terminal" evidence="3">
    <location>
        <begin position="6"/>
        <end position="87"/>
    </location>
</feature>
<dbReference type="Pfam" id="PF01408">
    <property type="entry name" value="GFO_IDH_MocA"/>
    <property type="match status" value="1"/>
</dbReference>
<dbReference type="HOGENOM" id="CLU_2342578_0_0_9"/>
<reference evidence="4 5" key="1">
    <citation type="submission" date="2010-03" db="EMBL/GenBank/DDBJ databases">
        <title>The genome sequence of Eubacterium siraeum V10Sc8a.</title>
        <authorList>
            <consortium name="metaHIT consortium -- http://www.metahit.eu/"/>
            <person name="Pajon A."/>
            <person name="Turner K."/>
            <person name="Parkhill J."/>
            <person name="Duncan S."/>
            <person name="Flint H."/>
        </authorList>
    </citation>
    <scope>NUCLEOTIDE SEQUENCE [LARGE SCALE GENOMIC DNA]</scope>
    <source>
        <strain evidence="4 5">V10Sc8a</strain>
    </source>
</reference>
<dbReference type="BioCyc" id="ESIR717961:G136L-16-MONOMER"/>
<proteinExistence type="inferred from homology"/>
<evidence type="ECO:0000313" key="4">
    <source>
        <dbReference type="EMBL" id="CBL33254.1"/>
    </source>
</evidence>
<dbReference type="GO" id="GO:0000166">
    <property type="term" value="F:nucleotide binding"/>
    <property type="evidence" value="ECO:0007669"/>
    <property type="project" value="InterPro"/>
</dbReference>